<gene>
    <name evidence="2" type="ORF">JL193_01005</name>
</gene>
<accession>A0ABX7SYP9</accession>
<protein>
    <recommendedName>
        <fullName evidence="4">NVEALA protein</fullName>
    </recommendedName>
</protein>
<sequence length="83" mass="8592">MKKLIGILGVAAIAMAMFFSANTNNVDNSDLASLFAVNTANAEVTVSSDQCSYIGHHGFSCTDGPFTFTGCISDPTLGCSGTY</sequence>
<feature type="signal peptide" evidence="1">
    <location>
        <begin position="1"/>
        <end position="21"/>
    </location>
</feature>
<evidence type="ECO:0000256" key="1">
    <source>
        <dbReference type="SAM" id="SignalP"/>
    </source>
</evidence>
<evidence type="ECO:0000313" key="2">
    <source>
        <dbReference type="EMBL" id="QTD37919.1"/>
    </source>
</evidence>
<reference evidence="2 3" key="1">
    <citation type="submission" date="2021-03" db="EMBL/GenBank/DDBJ databases">
        <title>Complete genome of Polaribacter_sp.G4M1.</title>
        <authorList>
            <person name="Jeong S.W."/>
            <person name="Bae J.W."/>
        </authorList>
    </citation>
    <scope>NUCLEOTIDE SEQUENCE [LARGE SCALE GENOMIC DNA]</scope>
    <source>
        <strain evidence="2 3">G4M1</strain>
    </source>
</reference>
<evidence type="ECO:0008006" key="4">
    <source>
        <dbReference type="Google" id="ProtNLM"/>
    </source>
</evidence>
<organism evidence="2 3">
    <name type="scientific">Polaribacter batillariae</name>
    <dbReference type="NCBI Taxonomy" id="2808900"/>
    <lineage>
        <taxon>Bacteria</taxon>
        <taxon>Pseudomonadati</taxon>
        <taxon>Bacteroidota</taxon>
        <taxon>Flavobacteriia</taxon>
        <taxon>Flavobacteriales</taxon>
        <taxon>Flavobacteriaceae</taxon>
    </lineage>
</organism>
<dbReference type="RefSeq" id="WP_207972071.1">
    <property type="nucleotide sequence ID" value="NZ_CP071795.1"/>
</dbReference>
<name>A0ABX7SYP9_9FLAO</name>
<keyword evidence="1" id="KW-0732">Signal</keyword>
<proteinExistence type="predicted"/>
<keyword evidence="3" id="KW-1185">Reference proteome</keyword>
<dbReference type="EMBL" id="CP071795">
    <property type="protein sequence ID" value="QTD37919.1"/>
    <property type="molecule type" value="Genomic_DNA"/>
</dbReference>
<feature type="chain" id="PRO_5045816125" description="NVEALA protein" evidence="1">
    <location>
        <begin position="22"/>
        <end position="83"/>
    </location>
</feature>
<dbReference type="Proteomes" id="UP000663935">
    <property type="component" value="Chromosome"/>
</dbReference>
<evidence type="ECO:0000313" key="3">
    <source>
        <dbReference type="Proteomes" id="UP000663935"/>
    </source>
</evidence>